<evidence type="ECO:0000256" key="4">
    <source>
        <dbReference type="ARBA" id="ARBA00022801"/>
    </source>
</evidence>
<sequence length="286" mass="32429">MVFYKKSYTFDVLFNIKDEMLDLKQLTVEVCRIATEAGHFLKEERKKFHRERVIEKHAHDYVSYVDKESEVRLVKALSALLPEAGFITEEGSATYQNESYCWVIDPLDGTTNYIHDEAPYCVCIALRSQTELLIGVVYEVCRDECFYAWKGGKAFMNGEEIHVSDVSQAQDAFVITELPYNYQQYKQTALHLIDRLYGVVGGIRMNGSAAAAICYVAAGRFDAWAEAFLGKWDYSAAALIVLEAGGRVTDFYGDDHFIEGHHIIATNGHLHPLFEKLLSEVPPLNM</sequence>
<feature type="binding site" evidence="6">
    <location>
        <position position="107"/>
    </location>
    <ligand>
        <name>Mg(2+)</name>
        <dbReference type="ChEBI" id="CHEBI:18420"/>
        <label>1</label>
        <note>catalytic</note>
    </ligand>
</feature>
<feature type="binding site" evidence="6">
    <location>
        <position position="89"/>
    </location>
    <ligand>
        <name>Mg(2+)</name>
        <dbReference type="ChEBI" id="CHEBI:18420"/>
        <label>1</label>
        <note>catalytic</note>
    </ligand>
</feature>
<organism evidence="8 10">
    <name type="scientific">Bacteroides faecis</name>
    <dbReference type="NCBI Taxonomy" id="674529"/>
    <lineage>
        <taxon>Bacteria</taxon>
        <taxon>Pseudomonadati</taxon>
        <taxon>Bacteroidota</taxon>
        <taxon>Bacteroidia</taxon>
        <taxon>Bacteroidales</taxon>
        <taxon>Bacteroidaceae</taxon>
        <taxon>Bacteroides</taxon>
    </lineage>
</organism>
<gene>
    <name evidence="8" type="primary">suhB</name>
    <name evidence="9" type="ORF">BFLFYP10_00290</name>
    <name evidence="8" type="ORF">ERS852461_02436</name>
</gene>
<dbReference type="AlphaFoldDB" id="A0A174MSM1"/>
<keyword evidence="5 6" id="KW-0460">Magnesium</keyword>
<dbReference type="EMBL" id="CZAE01000010">
    <property type="protein sequence ID" value="CUP36689.1"/>
    <property type="molecule type" value="Genomic_DNA"/>
</dbReference>
<dbReference type="InterPro" id="IPR033942">
    <property type="entry name" value="IMPase"/>
</dbReference>
<comment type="cofactor">
    <cofactor evidence="2 6 7">
        <name>Mg(2+)</name>
        <dbReference type="ChEBI" id="CHEBI:18420"/>
    </cofactor>
</comment>
<dbReference type="CDD" id="cd01639">
    <property type="entry name" value="IMPase"/>
    <property type="match status" value="1"/>
</dbReference>
<evidence type="ECO:0000313" key="8">
    <source>
        <dbReference type="EMBL" id="CUP36689.1"/>
    </source>
</evidence>
<name>A0A174MSM1_9BACE</name>
<evidence type="ECO:0000256" key="2">
    <source>
        <dbReference type="ARBA" id="ARBA00001946"/>
    </source>
</evidence>
<dbReference type="Gene3D" id="3.40.190.80">
    <property type="match status" value="1"/>
</dbReference>
<dbReference type="GO" id="GO:0006020">
    <property type="term" value="P:inositol metabolic process"/>
    <property type="evidence" value="ECO:0007669"/>
    <property type="project" value="TreeGrafter"/>
</dbReference>
<dbReference type="GO" id="GO:0007165">
    <property type="term" value="P:signal transduction"/>
    <property type="evidence" value="ECO:0007669"/>
    <property type="project" value="TreeGrafter"/>
</dbReference>
<dbReference type="PROSITE" id="PS00629">
    <property type="entry name" value="IMP_1"/>
    <property type="match status" value="1"/>
</dbReference>
<keyword evidence="4 7" id="KW-0378">Hydrolase</keyword>
<dbReference type="PRINTS" id="PR00377">
    <property type="entry name" value="IMPHPHTASES"/>
</dbReference>
<evidence type="ECO:0000313" key="10">
    <source>
        <dbReference type="Proteomes" id="UP000095606"/>
    </source>
</evidence>
<feature type="binding site" evidence="6">
    <location>
        <position position="105"/>
    </location>
    <ligand>
        <name>Mg(2+)</name>
        <dbReference type="ChEBI" id="CHEBI:18420"/>
        <label>1</label>
        <note>catalytic</note>
    </ligand>
</feature>
<dbReference type="PANTHER" id="PTHR20854">
    <property type="entry name" value="INOSITOL MONOPHOSPHATASE"/>
    <property type="match status" value="1"/>
</dbReference>
<evidence type="ECO:0000313" key="9">
    <source>
        <dbReference type="EMBL" id="VYS95563.1"/>
    </source>
</evidence>
<dbReference type="Pfam" id="PF00459">
    <property type="entry name" value="Inositol_P"/>
    <property type="match status" value="1"/>
</dbReference>
<accession>A0A6N2SPC3</accession>
<dbReference type="SUPFAM" id="SSF56655">
    <property type="entry name" value="Carbohydrate phosphatase"/>
    <property type="match status" value="1"/>
</dbReference>
<evidence type="ECO:0000256" key="7">
    <source>
        <dbReference type="RuleBase" id="RU364068"/>
    </source>
</evidence>
<evidence type="ECO:0000256" key="5">
    <source>
        <dbReference type="ARBA" id="ARBA00022842"/>
    </source>
</evidence>
<comment type="catalytic activity">
    <reaction evidence="1 7">
        <text>a myo-inositol phosphate + H2O = myo-inositol + phosphate</text>
        <dbReference type="Rhea" id="RHEA:24056"/>
        <dbReference type="ChEBI" id="CHEBI:15377"/>
        <dbReference type="ChEBI" id="CHEBI:17268"/>
        <dbReference type="ChEBI" id="CHEBI:43474"/>
        <dbReference type="ChEBI" id="CHEBI:84139"/>
        <dbReference type="EC" id="3.1.3.25"/>
    </reaction>
</comment>
<reference evidence="8 10" key="1">
    <citation type="submission" date="2015-09" db="EMBL/GenBank/DDBJ databases">
        <authorList>
            <consortium name="Pathogen Informatics"/>
        </authorList>
    </citation>
    <scope>NUCLEOTIDE SEQUENCE [LARGE SCALE GENOMIC DNA]</scope>
    <source>
        <strain evidence="8 10">2789STDY5834846</strain>
    </source>
</reference>
<dbReference type="EMBL" id="CACRSZ010000029">
    <property type="protein sequence ID" value="VYS95563.1"/>
    <property type="molecule type" value="Genomic_DNA"/>
</dbReference>
<accession>A0A174MSM1</accession>
<dbReference type="GO" id="GO:0046872">
    <property type="term" value="F:metal ion binding"/>
    <property type="evidence" value="ECO:0007669"/>
    <property type="project" value="UniProtKB-KW"/>
</dbReference>
<dbReference type="InterPro" id="IPR000760">
    <property type="entry name" value="Inositol_monophosphatase-like"/>
</dbReference>
<feature type="binding site" evidence="6">
    <location>
        <position position="233"/>
    </location>
    <ligand>
        <name>Mg(2+)</name>
        <dbReference type="ChEBI" id="CHEBI:18420"/>
        <label>1</label>
        <note>catalytic</note>
    </ligand>
</feature>
<evidence type="ECO:0000256" key="6">
    <source>
        <dbReference type="PIRSR" id="PIRSR600760-2"/>
    </source>
</evidence>
<comment type="similarity">
    <text evidence="7">Belongs to the inositol monophosphatase superfamily.</text>
</comment>
<dbReference type="Gene3D" id="3.30.540.10">
    <property type="entry name" value="Fructose-1,6-Bisphosphatase, subunit A, domain 1"/>
    <property type="match status" value="1"/>
</dbReference>
<evidence type="ECO:0000256" key="3">
    <source>
        <dbReference type="ARBA" id="ARBA00022723"/>
    </source>
</evidence>
<evidence type="ECO:0000256" key="1">
    <source>
        <dbReference type="ARBA" id="ARBA00001033"/>
    </source>
</evidence>
<protein>
    <recommendedName>
        <fullName evidence="7">Inositol-1-monophosphatase</fullName>
        <ecNumber evidence="7">3.1.3.25</ecNumber>
    </recommendedName>
</protein>
<dbReference type="Proteomes" id="UP000095606">
    <property type="component" value="Unassembled WGS sequence"/>
</dbReference>
<feature type="binding site" evidence="6">
    <location>
        <position position="108"/>
    </location>
    <ligand>
        <name>Mg(2+)</name>
        <dbReference type="ChEBI" id="CHEBI:18420"/>
        <label>1</label>
        <note>catalytic</note>
    </ligand>
</feature>
<dbReference type="EC" id="3.1.3.25" evidence="7"/>
<keyword evidence="3 6" id="KW-0479">Metal-binding</keyword>
<dbReference type="PANTHER" id="PTHR20854:SF4">
    <property type="entry name" value="INOSITOL-1-MONOPHOSPHATASE-RELATED"/>
    <property type="match status" value="1"/>
</dbReference>
<proteinExistence type="inferred from homology"/>
<dbReference type="InterPro" id="IPR020583">
    <property type="entry name" value="Inositol_monoP_metal-BS"/>
</dbReference>
<dbReference type="GO" id="GO:0008934">
    <property type="term" value="F:inositol monophosphate 1-phosphatase activity"/>
    <property type="evidence" value="ECO:0007669"/>
    <property type="project" value="InterPro"/>
</dbReference>
<reference evidence="9" key="2">
    <citation type="submission" date="2019-11" db="EMBL/GenBank/DDBJ databases">
        <authorList>
            <person name="Feng L."/>
        </authorList>
    </citation>
    <scope>NUCLEOTIDE SEQUENCE</scope>
    <source>
        <strain evidence="9">BfaecisLFYP10</strain>
    </source>
</reference>